<evidence type="ECO:0000256" key="2">
    <source>
        <dbReference type="ARBA" id="ARBA00022840"/>
    </source>
</evidence>
<feature type="transmembrane region" description="Helical" evidence="4">
    <location>
        <begin position="26"/>
        <end position="47"/>
    </location>
</feature>
<keyword evidence="7" id="KW-1185">Reference proteome</keyword>
<dbReference type="PANTHER" id="PTHR11361:SF99">
    <property type="entry name" value="DNA MISMATCH REPAIR PROTEIN"/>
    <property type="match status" value="1"/>
</dbReference>
<gene>
    <name evidence="6" type="ORF">BD809_101364</name>
</gene>
<evidence type="ECO:0000256" key="4">
    <source>
        <dbReference type="SAM" id="Phobius"/>
    </source>
</evidence>
<dbReference type="GO" id="GO:0006298">
    <property type="term" value="P:mismatch repair"/>
    <property type="evidence" value="ECO:0007669"/>
    <property type="project" value="InterPro"/>
</dbReference>
<dbReference type="PANTHER" id="PTHR11361">
    <property type="entry name" value="DNA MISMATCH REPAIR PROTEIN MUTS FAMILY MEMBER"/>
    <property type="match status" value="1"/>
</dbReference>
<keyword evidence="1" id="KW-0547">Nucleotide-binding</keyword>
<dbReference type="GO" id="GO:0140664">
    <property type="term" value="F:ATP-dependent DNA damage sensor activity"/>
    <property type="evidence" value="ECO:0007669"/>
    <property type="project" value="InterPro"/>
</dbReference>
<evidence type="ECO:0000313" key="7">
    <source>
        <dbReference type="Proteomes" id="UP000324376"/>
    </source>
</evidence>
<dbReference type="SUPFAM" id="SSF52540">
    <property type="entry name" value="P-loop containing nucleoside triphosphate hydrolases"/>
    <property type="match status" value="1"/>
</dbReference>
<dbReference type="GO" id="GO:0030983">
    <property type="term" value="F:mismatched DNA binding"/>
    <property type="evidence" value="ECO:0007669"/>
    <property type="project" value="InterPro"/>
</dbReference>
<dbReference type="InterPro" id="IPR027417">
    <property type="entry name" value="P-loop_NTPase"/>
</dbReference>
<feature type="domain" description="DNA mismatch repair proteins mutS family" evidence="5">
    <location>
        <begin position="415"/>
        <end position="587"/>
    </location>
</feature>
<dbReference type="EMBL" id="VNHU01000001">
    <property type="protein sequence ID" value="TYP77213.1"/>
    <property type="molecule type" value="Genomic_DNA"/>
</dbReference>
<accession>A0A5S5CGS0</accession>
<dbReference type="RefSeq" id="WP_148781230.1">
    <property type="nucleotide sequence ID" value="NZ_VNHU01000001.1"/>
</dbReference>
<comment type="caution">
    <text evidence="6">The sequence shown here is derived from an EMBL/GenBank/DDBJ whole genome shotgun (WGS) entry which is preliminary data.</text>
</comment>
<feature type="transmembrane region" description="Helical" evidence="4">
    <location>
        <begin position="209"/>
        <end position="226"/>
    </location>
</feature>
<keyword evidence="4" id="KW-0812">Transmembrane</keyword>
<keyword evidence="2" id="KW-0067">ATP-binding</keyword>
<keyword evidence="3" id="KW-0238">DNA-binding</keyword>
<keyword evidence="4" id="KW-1133">Transmembrane helix</keyword>
<dbReference type="Pfam" id="PF00488">
    <property type="entry name" value="MutS_V"/>
    <property type="match status" value="1"/>
</dbReference>
<evidence type="ECO:0000259" key="5">
    <source>
        <dbReference type="SMART" id="SM00534"/>
    </source>
</evidence>
<reference evidence="6 7" key="1">
    <citation type="submission" date="2019-07" db="EMBL/GenBank/DDBJ databases">
        <title>Genomic Encyclopedia of Archaeal and Bacterial Type Strains, Phase II (KMG-II): from individual species to whole genera.</title>
        <authorList>
            <person name="Goeker M."/>
        </authorList>
    </citation>
    <scope>NUCLEOTIDE SEQUENCE [LARGE SCALE GENOMIC DNA]</scope>
    <source>
        <strain evidence="6 7">DSM 17527</strain>
    </source>
</reference>
<evidence type="ECO:0000256" key="3">
    <source>
        <dbReference type="ARBA" id="ARBA00023125"/>
    </source>
</evidence>
<proteinExistence type="predicted"/>
<evidence type="ECO:0000256" key="1">
    <source>
        <dbReference type="ARBA" id="ARBA00022741"/>
    </source>
</evidence>
<keyword evidence="4" id="KW-0472">Membrane</keyword>
<dbReference type="OrthoDB" id="9802448at2"/>
<organism evidence="6 7">
    <name type="scientific">Aquimarina intermedia</name>
    <dbReference type="NCBI Taxonomy" id="350814"/>
    <lineage>
        <taxon>Bacteria</taxon>
        <taxon>Pseudomonadati</taxon>
        <taxon>Bacteroidota</taxon>
        <taxon>Flavobacteriia</taxon>
        <taxon>Flavobacteriales</taxon>
        <taxon>Flavobacteriaceae</taxon>
        <taxon>Aquimarina</taxon>
    </lineage>
</organism>
<feature type="transmembrane region" description="Helical" evidence="4">
    <location>
        <begin position="53"/>
        <end position="70"/>
    </location>
</feature>
<dbReference type="GO" id="GO:0005524">
    <property type="term" value="F:ATP binding"/>
    <property type="evidence" value="ECO:0007669"/>
    <property type="project" value="UniProtKB-KW"/>
</dbReference>
<dbReference type="SMART" id="SM00534">
    <property type="entry name" value="MUTSac"/>
    <property type="match status" value="1"/>
</dbReference>
<sequence length="591" mass="67251">MNTPKEFYTQQLNQHTEVFQQLKKKLVFSSILRLVVFLIIAAGSYIAYPNVPLVTGIILSGSILFIWLVTRHSKLTYAKNKQEKLIEINMLELQVLEGNYKTIANGSEFIEPEHPYSHDIDLFGNRSFYQFLNRTTTEAGSKKLADILSKNDIAYIQDKQAAIGNLSHMAQWRQEYSATAQLANVTVGLPTIMKWLHTYTPFVPKIMRVLPNIITGISVVIFALLFLEIISFNQLLIWLFIGLGITGIKLKQINKLYSNANQVKDTFEQYYKLLEKVESTTFEASILKEKQQRILREGTQASKVVQEFAKILNAFDQRNNMIFGVVANGFFLWDLRQSYRIEKWIEKNHQYVREWFDTIAFYDAYNSLGNFAFNHPDYIFPELVSGTTTIQAKNLGHPMLNPAKRVDNDITIDRAQFFIITGANMAGKSTFLRTIALQIVMSNAGLPVCATSCSYQPIKLISSMRTSDSLSDDASYFFSELTQLKKIVDALEDDAYFIILDEILKGTNSKDKAAGSKKFVEKLVKAKATGIIATHDLSLCAIADELPEVENRFFDAQIVQDELYFDYTFKEGVCQNMNASFLLKKMGIVES</sequence>
<dbReference type="InterPro" id="IPR045076">
    <property type="entry name" value="MutS"/>
</dbReference>
<dbReference type="Gene3D" id="3.40.50.300">
    <property type="entry name" value="P-loop containing nucleotide triphosphate hydrolases"/>
    <property type="match status" value="1"/>
</dbReference>
<dbReference type="InterPro" id="IPR000432">
    <property type="entry name" value="DNA_mismatch_repair_MutS_C"/>
</dbReference>
<dbReference type="GO" id="GO:0005829">
    <property type="term" value="C:cytosol"/>
    <property type="evidence" value="ECO:0007669"/>
    <property type="project" value="TreeGrafter"/>
</dbReference>
<protein>
    <submittedName>
        <fullName evidence="6">MutS-like protein</fullName>
    </submittedName>
</protein>
<dbReference type="AlphaFoldDB" id="A0A5S5CGS0"/>
<evidence type="ECO:0000313" key="6">
    <source>
        <dbReference type="EMBL" id="TYP77213.1"/>
    </source>
</evidence>
<name>A0A5S5CGS0_9FLAO</name>
<dbReference type="Proteomes" id="UP000324376">
    <property type="component" value="Unassembled WGS sequence"/>
</dbReference>